<dbReference type="SMR" id="A2G1U1"/>
<name>A2G1U1_TRIV3</name>
<dbReference type="eggNOG" id="KOG0588">
    <property type="taxonomic scope" value="Eukaryota"/>
</dbReference>
<dbReference type="InterPro" id="IPR011009">
    <property type="entry name" value="Kinase-like_dom_sf"/>
</dbReference>
<organism evidence="2 3">
    <name type="scientific">Trichomonas vaginalis (strain ATCC PRA-98 / G3)</name>
    <dbReference type="NCBI Taxonomy" id="412133"/>
    <lineage>
        <taxon>Eukaryota</taxon>
        <taxon>Metamonada</taxon>
        <taxon>Parabasalia</taxon>
        <taxon>Trichomonadida</taxon>
        <taxon>Trichomonadidae</taxon>
        <taxon>Trichomonas</taxon>
    </lineage>
</organism>
<feature type="domain" description="Protein kinase" evidence="1">
    <location>
        <begin position="1"/>
        <end position="89"/>
    </location>
</feature>
<dbReference type="InterPro" id="IPR000719">
    <property type="entry name" value="Prot_kinase_dom"/>
</dbReference>
<proteinExistence type="predicted"/>
<dbReference type="SUPFAM" id="SSF56112">
    <property type="entry name" value="Protein kinase-like (PK-like)"/>
    <property type="match status" value="1"/>
</dbReference>
<evidence type="ECO:0000313" key="3">
    <source>
        <dbReference type="Proteomes" id="UP000001542"/>
    </source>
</evidence>
<dbReference type="GO" id="GO:0004672">
    <property type="term" value="F:protein kinase activity"/>
    <property type="evidence" value="ECO:0007669"/>
    <property type="project" value="InterPro"/>
</dbReference>
<keyword evidence="2" id="KW-0418">Kinase</keyword>
<evidence type="ECO:0000313" key="2">
    <source>
        <dbReference type="EMBL" id="EAX88869.1"/>
    </source>
</evidence>
<keyword evidence="2" id="KW-0808">Transferase</keyword>
<evidence type="ECO:0000259" key="1">
    <source>
        <dbReference type="PROSITE" id="PS50011"/>
    </source>
</evidence>
<dbReference type="Proteomes" id="UP000001542">
    <property type="component" value="Unassembled WGS sequence"/>
</dbReference>
<sequence length="128" mass="14724">MAPEVIQRVPYDPFKADIWSLGVSLYWMCTGNLPWQSGTIRFVTQEILNGSYNLGQVPTPELIDLIRHCMQYNPDNRATAEELLKLPCFSDLSGGKPIIFKRRSIDIIHPRISMKVPIRKAFSNVERY</sequence>
<dbReference type="PANTHER" id="PTHR24362">
    <property type="entry name" value="SERINE/THREONINE-PROTEIN KINASE NEK"/>
    <property type="match status" value="1"/>
</dbReference>
<dbReference type="RefSeq" id="XP_001301799.1">
    <property type="nucleotide sequence ID" value="XM_001301798.1"/>
</dbReference>
<accession>A2G1U1</accession>
<dbReference type="Pfam" id="PF00069">
    <property type="entry name" value="Pkinase"/>
    <property type="match status" value="1"/>
</dbReference>
<keyword evidence="3" id="KW-1185">Reference proteome</keyword>
<dbReference type="VEuPathDB" id="TrichDB:TVAG_385770"/>
<dbReference type="VEuPathDB" id="TrichDB:TVAGG3_0782410"/>
<dbReference type="PANTHER" id="PTHR24362:SF309">
    <property type="entry name" value="PROTEIN KINASE DOMAIN-CONTAINING PROTEIN"/>
    <property type="match status" value="1"/>
</dbReference>
<dbReference type="EMBL" id="DS114256">
    <property type="protein sequence ID" value="EAX88869.1"/>
    <property type="molecule type" value="Genomic_DNA"/>
</dbReference>
<reference evidence="2" key="2">
    <citation type="journal article" date="2007" name="Science">
        <title>Draft genome sequence of the sexually transmitted pathogen Trichomonas vaginalis.</title>
        <authorList>
            <person name="Carlton J.M."/>
            <person name="Hirt R.P."/>
            <person name="Silva J.C."/>
            <person name="Delcher A.L."/>
            <person name="Schatz M."/>
            <person name="Zhao Q."/>
            <person name="Wortman J.R."/>
            <person name="Bidwell S.L."/>
            <person name="Alsmark U.C.M."/>
            <person name="Besteiro S."/>
            <person name="Sicheritz-Ponten T."/>
            <person name="Noel C.J."/>
            <person name="Dacks J.B."/>
            <person name="Foster P.G."/>
            <person name="Simillion C."/>
            <person name="Van de Peer Y."/>
            <person name="Miranda-Saavedra D."/>
            <person name="Barton G.J."/>
            <person name="Westrop G.D."/>
            <person name="Mueller S."/>
            <person name="Dessi D."/>
            <person name="Fiori P.L."/>
            <person name="Ren Q."/>
            <person name="Paulsen I."/>
            <person name="Zhang H."/>
            <person name="Bastida-Corcuera F.D."/>
            <person name="Simoes-Barbosa A."/>
            <person name="Brown M.T."/>
            <person name="Hayes R.D."/>
            <person name="Mukherjee M."/>
            <person name="Okumura C.Y."/>
            <person name="Schneider R."/>
            <person name="Smith A.J."/>
            <person name="Vanacova S."/>
            <person name="Villalvazo M."/>
            <person name="Haas B.J."/>
            <person name="Pertea M."/>
            <person name="Feldblyum T.V."/>
            <person name="Utterback T.R."/>
            <person name="Shu C.L."/>
            <person name="Osoegawa K."/>
            <person name="de Jong P.J."/>
            <person name="Hrdy I."/>
            <person name="Horvathova L."/>
            <person name="Zubacova Z."/>
            <person name="Dolezal P."/>
            <person name="Malik S.B."/>
            <person name="Logsdon J.M. Jr."/>
            <person name="Henze K."/>
            <person name="Gupta A."/>
            <person name="Wang C.C."/>
            <person name="Dunne R.L."/>
            <person name="Upcroft J.A."/>
            <person name="Upcroft P."/>
            <person name="White O."/>
            <person name="Salzberg S.L."/>
            <person name="Tang P."/>
            <person name="Chiu C.-H."/>
            <person name="Lee Y.-S."/>
            <person name="Embley T.M."/>
            <person name="Coombs G.H."/>
            <person name="Mottram J.C."/>
            <person name="Tachezy J."/>
            <person name="Fraser-Liggett C.M."/>
            <person name="Johnson P.J."/>
        </authorList>
    </citation>
    <scope>NUCLEOTIDE SEQUENCE [LARGE SCALE GENOMIC DNA]</scope>
    <source>
        <strain evidence="2">G3</strain>
    </source>
</reference>
<dbReference type="OrthoDB" id="10252171at2759"/>
<dbReference type="GO" id="GO:0005524">
    <property type="term" value="F:ATP binding"/>
    <property type="evidence" value="ECO:0007669"/>
    <property type="project" value="InterPro"/>
</dbReference>
<reference evidence="2" key="1">
    <citation type="submission" date="2006-10" db="EMBL/GenBank/DDBJ databases">
        <authorList>
            <person name="Amadeo P."/>
            <person name="Zhao Q."/>
            <person name="Wortman J."/>
            <person name="Fraser-Liggett C."/>
            <person name="Carlton J."/>
        </authorList>
    </citation>
    <scope>NUCLEOTIDE SEQUENCE</scope>
    <source>
        <strain evidence="2">G3</strain>
    </source>
</reference>
<dbReference type="Gene3D" id="1.10.510.10">
    <property type="entry name" value="Transferase(Phosphotransferase) domain 1"/>
    <property type="match status" value="1"/>
</dbReference>
<dbReference type="InParanoid" id="A2G1U1"/>
<protein>
    <submittedName>
        <fullName evidence="2">Calcium/calmodulin-dependent protein kinase type II alpha chain-related protein</fullName>
    </submittedName>
</protein>
<gene>
    <name evidence="2" type="ORF">TVAG_385770</name>
</gene>
<dbReference type="STRING" id="5722.A2G1U1"/>
<dbReference type="KEGG" id="tva:4746535"/>
<dbReference type="PROSITE" id="PS50011">
    <property type="entry name" value="PROTEIN_KINASE_DOM"/>
    <property type="match status" value="1"/>
</dbReference>
<dbReference type="AlphaFoldDB" id="A2G1U1"/>